<name>A0A9W5Z5U1_9EURO</name>
<feature type="non-terminal residue" evidence="2">
    <location>
        <position position="67"/>
    </location>
</feature>
<organism evidence="2 3">
    <name type="scientific">Aspergillus brasiliensis</name>
    <dbReference type="NCBI Taxonomy" id="319629"/>
    <lineage>
        <taxon>Eukaryota</taxon>
        <taxon>Fungi</taxon>
        <taxon>Dikarya</taxon>
        <taxon>Ascomycota</taxon>
        <taxon>Pezizomycotina</taxon>
        <taxon>Eurotiomycetes</taxon>
        <taxon>Eurotiomycetidae</taxon>
        <taxon>Eurotiales</taxon>
        <taxon>Aspergillaceae</taxon>
        <taxon>Aspergillus</taxon>
        <taxon>Aspergillus subgen. Circumdati</taxon>
    </lineage>
</organism>
<sequence>MHQEATVEYSVPYHDSSRAPPPQPPYNGIEASPLLYRPYLQGVSYPWGFFTVKTQPSSVVASSYTQQ</sequence>
<evidence type="ECO:0000313" key="2">
    <source>
        <dbReference type="EMBL" id="GKZ28122.1"/>
    </source>
</evidence>
<dbReference type="EMBL" id="BROQ01000862">
    <property type="protein sequence ID" value="GKZ28122.1"/>
    <property type="molecule type" value="Genomic_DNA"/>
</dbReference>
<gene>
    <name evidence="2" type="ORF">AbraCBS73388_011271</name>
</gene>
<reference evidence="2" key="1">
    <citation type="submission" date="2022-07" db="EMBL/GenBank/DDBJ databases">
        <title>Taxonomy of Aspergillus series Nigri: significant species reduction supported by multi-species coalescent approaches.</title>
        <authorList>
            <person name="Bian C."/>
            <person name="Kusuya Y."/>
            <person name="Sklenar F."/>
            <person name="D'hooge E."/>
            <person name="Yaguchi T."/>
            <person name="Takahashi H."/>
            <person name="Hubka V."/>
        </authorList>
    </citation>
    <scope>NUCLEOTIDE SEQUENCE</scope>
    <source>
        <strain evidence="2">CBS 733.88</strain>
    </source>
</reference>
<evidence type="ECO:0000256" key="1">
    <source>
        <dbReference type="SAM" id="MobiDB-lite"/>
    </source>
</evidence>
<dbReference type="AlphaFoldDB" id="A0A9W5Z5U1"/>
<protein>
    <submittedName>
        <fullName evidence="2">Uncharacterized protein</fullName>
    </submittedName>
</protein>
<evidence type="ECO:0000313" key="3">
    <source>
        <dbReference type="Proteomes" id="UP001143548"/>
    </source>
</evidence>
<comment type="caution">
    <text evidence="2">The sequence shown here is derived from an EMBL/GenBank/DDBJ whole genome shotgun (WGS) entry which is preliminary data.</text>
</comment>
<accession>A0A9W5Z5U1</accession>
<proteinExistence type="predicted"/>
<feature type="region of interest" description="Disordered" evidence="1">
    <location>
        <begin position="1"/>
        <end position="26"/>
    </location>
</feature>
<dbReference type="Proteomes" id="UP001143548">
    <property type="component" value="Unassembled WGS sequence"/>
</dbReference>